<proteinExistence type="predicted"/>
<keyword evidence="1" id="KW-0812">Transmembrane</keyword>
<evidence type="ECO:0000313" key="3">
    <source>
        <dbReference type="Proteomes" id="UP001473424"/>
    </source>
</evidence>
<keyword evidence="3" id="KW-1185">Reference proteome</keyword>
<keyword evidence="1" id="KW-1133">Transmembrane helix</keyword>
<sequence>MVKDKNIINETIDYLPLFGAGLGAIDGLSWTNPVPVTNIAIGAAAGGIAGYQIKRAVKNKDKNKTKVWTSLICGTGAGVLNAVLNPEASLMSNCWWYCNC</sequence>
<feature type="transmembrane region" description="Helical" evidence="1">
    <location>
        <begin position="65"/>
        <end position="84"/>
    </location>
</feature>
<evidence type="ECO:0000256" key="1">
    <source>
        <dbReference type="SAM" id="Phobius"/>
    </source>
</evidence>
<evidence type="ECO:0000313" key="2">
    <source>
        <dbReference type="EMBL" id="BET39141.1"/>
    </source>
</evidence>
<protein>
    <recommendedName>
        <fullName evidence="4">Transmembrane protein</fullName>
    </recommendedName>
</protein>
<dbReference type="Proteomes" id="UP001473424">
    <property type="component" value="Chromosome"/>
</dbReference>
<name>A0ABM8JTE1_9MOLU</name>
<organism evidence="2 3">
    <name type="scientific">Spiroplasma ixodetis</name>
    <dbReference type="NCBI Taxonomy" id="2141"/>
    <lineage>
        <taxon>Bacteria</taxon>
        <taxon>Bacillati</taxon>
        <taxon>Mycoplasmatota</taxon>
        <taxon>Mollicutes</taxon>
        <taxon>Entomoplasmatales</taxon>
        <taxon>Spiroplasmataceae</taxon>
        <taxon>Spiroplasma</taxon>
    </lineage>
</organism>
<gene>
    <name evidence="2" type="ORF">SAP269_17300</name>
</gene>
<dbReference type="EMBL" id="AP028955">
    <property type="protein sequence ID" value="BET39141.1"/>
    <property type="molecule type" value="Genomic_DNA"/>
</dbReference>
<accession>A0ABM8JTE1</accession>
<reference evidence="3" key="1">
    <citation type="journal article" date="2024" name="FEMS Microbiol. Lett.">
        <title>Genomic insights into Spiroplasma endosymbionts that induce male-killing and protective phenotypes in the pea aphid.</title>
        <authorList>
            <person name="Arai H."/>
            <person name="Legeai F."/>
            <person name="Kageyama D."/>
            <person name="Sugio A."/>
            <person name="Simon J.C."/>
        </authorList>
    </citation>
    <scope>NUCLEOTIDE SEQUENCE [LARGE SCALE GENOMIC DNA]</scope>
    <source>
        <strain evidence="3">sAp269</strain>
    </source>
</reference>
<keyword evidence="1" id="KW-0472">Membrane</keyword>
<dbReference type="RefSeq" id="WP_353305999.1">
    <property type="nucleotide sequence ID" value="NZ_AP028955.1"/>
</dbReference>
<evidence type="ECO:0008006" key="4">
    <source>
        <dbReference type="Google" id="ProtNLM"/>
    </source>
</evidence>